<name>A0A2H4SJT0_CORMI</name>
<feature type="region of interest" description="Disordered" evidence="1">
    <location>
        <begin position="552"/>
        <end position="605"/>
    </location>
</feature>
<feature type="compositionally biased region" description="Polar residues" evidence="1">
    <location>
        <begin position="46"/>
        <end position="55"/>
    </location>
</feature>
<feature type="compositionally biased region" description="Low complexity" evidence="1">
    <location>
        <begin position="460"/>
        <end position="476"/>
    </location>
</feature>
<dbReference type="Proteomes" id="UP000323067">
    <property type="component" value="Chromosome vii"/>
</dbReference>
<dbReference type="VEuPathDB" id="FungiDB:A9K55_008688"/>
<organism evidence="2 3">
    <name type="scientific">Cordyceps militaris</name>
    <name type="common">Caterpillar fungus</name>
    <name type="synonym">Clavaria militaris</name>
    <dbReference type="NCBI Taxonomy" id="73501"/>
    <lineage>
        <taxon>Eukaryota</taxon>
        <taxon>Fungi</taxon>
        <taxon>Dikarya</taxon>
        <taxon>Ascomycota</taxon>
        <taxon>Pezizomycotina</taxon>
        <taxon>Sordariomycetes</taxon>
        <taxon>Hypocreomycetidae</taxon>
        <taxon>Hypocreales</taxon>
        <taxon>Cordycipitaceae</taxon>
        <taxon>Cordyceps</taxon>
    </lineage>
</organism>
<feature type="compositionally biased region" description="Polar residues" evidence="1">
    <location>
        <begin position="67"/>
        <end position="85"/>
    </location>
</feature>
<feature type="region of interest" description="Disordered" evidence="1">
    <location>
        <begin position="15"/>
        <end position="130"/>
    </location>
</feature>
<dbReference type="EMBL" id="CP023324">
    <property type="protein sequence ID" value="ATY63373.1"/>
    <property type="molecule type" value="Genomic_DNA"/>
</dbReference>
<evidence type="ECO:0000313" key="3">
    <source>
        <dbReference type="Proteomes" id="UP000323067"/>
    </source>
</evidence>
<feature type="region of interest" description="Disordered" evidence="1">
    <location>
        <begin position="420"/>
        <end position="511"/>
    </location>
</feature>
<protein>
    <submittedName>
        <fullName evidence="2">Uncharacterized protein</fullName>
    </submittedName>
</protein>
<gene>
    <name evidence="2" type="ORF">A9K55_008688</name>
</gene>
<feature type="compositionally biased region" description="Polar residues" evidence="1">
    <location>
        <begin position="426"/>
        <end position="440"/>
    </location>
</feature>
<reference evidence="2 3" key="1">
    <citation type="journal article" date="2017" name="BMC Genomics">
        <title>Chromosome level assembly and secondary metabolite potential of the parasitic fungus Cordyceps militaris.</title>
        <authorList>
            <person name="Kramer G.J."/>
            <person name="Nodwell J.R."/>
        </authorList>
    </citation>
    <scope>NUCLEOTIDE SEQUENCE [LARGE SCALE GENOMIC DNA]</scope>
    <source>
        <strain evidence="2 3">ATCC 34164</strain>
    </source>
</reference>
<feature type="compositionally biased region" description="Polar residues" evidence="1">
    <location>
        <begin position="649"/>
        <end position="660"/>
    </location>
</feature>
<accession>A0A2H4SJT0</accession>
<dbReference type="AlphaFoldDB" id="A0A2H4SJT0"/>
<feature type="compositionally biased region" description="Polar residues" evidence="1">
    <location>
        <begin position="629"/>
        <end position="639"/>
    </location>
</feature>
<feature type="region of interest" description="Disordered" evidence="1">
    <location>
        <begin position="620"/>
        <end position="724"/>
    </location>
</feature>
<feature type="compositionally biased region" description="Basic residues" evidence="1">
    <location>
        <begin position="715"/>
        <end position="724"/>
    </location>
</feature>
<evidence type="ECO:0000256" key="1">
    <source>
        <dbReference type="SAM" id="MobiDB-lite"/>
    </source>
</evidence>
<proteinExistence type="predicted"/>
<sequence>MAFILRNLSSFIFGGQSLAPPAPASSDSAIDEEQQPPTGAHIVLEQDSTPLQQPRPSVDHRPRSAAGPQSPSLTNVLEASRQSLLESRPGPIPTRFGTNQDDRQGNNVARDAERESEQPPPYRSRDHQRTIPEPYEDRHILPGSMEREERRFCLLSMQRASLPENRFQEQVQREKTRILEKYQACNLKTDYRLQGSELTQRARENVQRRWERQGISKEGTWFCGPSTDPFGFWKHQEIRNDHGPEEVCKLDMSRPYFQFMHEVAMERDHIEFLRYPPRLPDGLITAAIPPSQREETTPDDLHTAAYSNVRYDQWVANGLWDASWGKLPGMFWKHETDIRSRFQAEFNSVDHIPQRYLDMSDSLQRRETFRNRRFGCLGFLPKALEHQLLSAQQSLGWPDEVPLPVDPMHIFYPELQPHAEEENNADPRSSHFTLDSQRSPASRVAAASMHRQEQMAQSEDGSSPGSSSSDSLPPLSAHRQPRDLASAGSSGQKAPPSEELAPSETSSGVLYGDENAEDFLDAVSRQIVAVQDLAQQVLDAQKQLSAQFSAVRGSYSRRQRIKEESAARSPQRHVLGPLPSTQRVSKKGKGKTVPGRTGLLGLGASPASSTATTVILAPLRPGDRGHSVESGSSQISTGSFVIREDSPIRANTTSYGNSVVRQDIPQDGDFVIREDTPQDEQDPPVEEPRVELSPRARARQRHRDTVEQRALQPLRRSKRNIRTR</sequence>
<dbReference type="OrthoDB" id="5401786at2759"/>
<dbReference type="VEuPathDB" id="FungiDB:CCM_00776"/>
<evidence type="ECO:0000313" key="2">
    <source>
        <dbReference type="EMBL" id="ATY63373.1"/>
    </source>
</evidence>
<feature type="compositionally biased region" description="Basic and acidic residues" evidence="1">
    <location>
        <begin position="100"/>
        <end position="130"/>
    </location>
</feature>